<gene>
    <name evidence="1" type="ORF">EPIR_3109</name>
</gene>
<organism evidence="1 2">
    <name type="scientific">Erwinia piriflorinigrans CFBP 5888</name>
    <dbReference type="NCBI Taxonomy" id="1161919"/>
    <lineage>
        <taxon>Bacteria</taxon>
        <taxon>Pseudomonadati</taxon>
        <taxon>Pseudomonadota</taxon>
        <taxon>Gammaproteobacteria</taxon>
        <taxon>Enterobacterales</taxon>
        <taxon>Erwiniaceae</taxon>
        <taxon>Erwinia</taxon>
    </lineage>
</organism>
<name>V5ZBT4_9GAMM</name>
<dbReference type="RefSeq" id="WP_023656234.1">
    <property type="nucleotide sequence ID" value="NZ_CAHS01000021.1"/>
</dbReference>
<dbReference type="Proteomes" id="UP000018217">
    <property type="component" value="Unassembled WGS sequence"/>
</dbReference>
<reference evidence="1 2" key="1">
    <citation type="journal article" date="2013" name="Syst. Appl. Microbiol.">
        <title>Phylogenetic position and virulence apparatus of the pear flower necrosis pathogen Erwinia piriflorinigrans CFBP 5888T as assessed by comparative genomics.</title>
        <authorList>
            <person name="Smits T.H."/>
            <person name="Rezzonico F."/>
            <person name="Lopez M.M."/>
            <person name="Blom J."/>
            <person name="Goesmann A."/>
            <person name="Frey J.E."/>
            <person name="Duffy B."/>
        </authorList>
    </citation>
    <scope>NUCLEOTIDE SEQUENCE [LARGE SCALE GENOMIC DNA]</scope>
    <source>
        <strain evidence="2">CFBP5888</strain>
    </source>
</reference>
<sequence length="233" mass="26710">MRPTSLQLTQPVLNLPSSSDPASDIQSLVKISGVNWINNNQQLSFIGTDYKNYRQLETALDKVKSTNTGRTLLKCIALTSQLKSKKLAIFLNSEELMVEPHCKTDAENFRGTGSDFHCNFDAVEYFFDQGMDLVEFQACVVFHELLHVFHNLNGERLRVVISQPEPQTDYPLLLEEARTVGLGFFSEEYLSENKFRKEIGAPRRTSYPYDFYIVNDDNTITMGYERKKLHPLL</sequence>
<protein>
    <recommendedName>
        <fullName evidence="3">T3SS effector protein NleD</fullName>
    </recommendedName>
</protein>
<dbReference type="Pfam" id="PF14891">
    <property type="entry name" value="Peptidase_M91"/>
    <property type="match status" value="1"/>
</dbReference>
<dbReference type="AlphaFoldDB" id="V5ZBT4"/>
<dbReference type="EMBL" id="CAHS01000021">
    <property type="protein sequence ID" value="CCG88472.1"/>
    <property type="molecule type" value="Genomic_DNA"/>
</dbReference>
<evidence type="ECO:0008006" key="3">
    <source>
        <dbReference type="Google" id="ProtNLM"/>
    </source>
</evidence>
<dbReference type="OrthoDB" id="6629289at2"/>
<accession>V5ZBT4</accession>
<comment type="caution">
    <text evidence="1">The sequence shown here is derived from an EMBL/GenBank/DDBJ whole genome shotgun (WGS) entry which is preliminary data.</text>
</comment>
<evidence type="ECO:0000313" key="1">
    <source>
        <dbReference type="EMBL" id="CCG88472.1"/>
    </source>
</evidence>
<evidence type="ECO:0000313" key="2">
    <source>
        <dbReference type="Proteomes" id="UP000018217"/>
    </source>
</evidence>
<dbReference type="InterPro" id="IPR028208">
    <property type="entry name" value="Effector_pro_NleD-like"/>
</dbReference>
<keyword evidence="2" id="KW-1185">Reference proteome</keyword>
<proteinExistence type="predicted"/>